<reference evidence="2 3" key="1">
    <citation type="journal article" date="2019" name="Sci. Rep.">
        <title>Orb-weaving spider Araneus ventricosus genome elucidates the spidroin gene catalogue.</title>
        <authorList>
            <person name="Kono N."/>
            <person name="Nakamura H."/>
            <person name="Ohtoshi R."/>
            <person name="Moran D.A.P."/>
            <person name="Shinohara A."/>
            <person name="Yoshida Y."/>
            <person name="Fujiwara M."/>
            <person name="Mori M."/>
            <person name="Tomita M."/>
            <person name="Arakawa K."/>
        </authorList>
    </citation>
    <scope>NUCLEOTIDE SEQUENCE [LARGE SCALE GENOMIC DNA]</scope>
</reference>
<dbReference type="CDD" id="cd09272">
    <property type="entry name" value="RNase_HI_RT_Ty1"/>
    <property type="match status" value="1"/>
</dbReference>
<feature type="compositionally biased region" description="Basic and acidic residues" evidence="1">
    <location>
        <begin position="70"/>
        <end position="79"/>
    </location>
</feature>
<dbReference type="PANTHER" id="PTHR11439">
    <property type="entry name" value="GAG-POL-RELATED RETROTRANSPOSON"/>
    <property type="match status" value="1"/>
</dbReference>
<dbReference type="PANTHER" id="PTHR11439:SF469">
    <property type="entry name" value="REVERSE TRANSCRIPTASE TY1_COPIA-TYPE DOMAIN-CONTAINING PROTEIN"/>
    <property type="match status" value="1"/>
</dbReference>
<gene>
    <name evidence="2" type="ORF">AVEN_110049_1</name>
</gene>
<dbReference type="EMBL" id="BGPR01009397">
    <property type="protein sequence ID" value="GBN39759.1"/>
    <property type="molecule type" value="Genomic_DNA"/>
</dbReference>
<comment type="caution">
    <text evidence="2">The sequence shown here is derived from an EMBL/GenBank/DDBJ whole genome shotgun (WGS) entry which is preliminary data.</text>
</comment>
<dbReference type="AlphaFoldDB" id="A0A4Y2NM61"/>
<proteinExistence type="predicted"/>
<feature type="region of interest" description="Disordered" evidence="1">
    <location>
        <begin position="65"/>
        <end position="88"/>
    </location>
</feature>
<evidence type="ECO:0000313" key="2">
    <source>
        <dbReference type="EMBL" id="GBN39759.1"/>
    </source>
</evidence>
<dbReference type="Proteomes" id="UP000499080">
    <property type="component" value="Unassembled WGS sequence"/>
</dbReference>
<evidence type="ECO:0000256" key="1">
    <source>
        <dbReference type="SAM" id="MobiDB-lite"/>
    </source>
</evidence>
<sequence>MIAAELSCTLKQKEHVVTQVPKQPKNPSMRNPILVADSLSDEETLPASKVSLSKISTQTELEQYQTEASFTKDSEEWRGTRSSTNPRLDNETKITRFFQEAIGLKYAEQRKAAMDAQMQNMKTRIWSLVPAPPKEVKIAGCCWEWSIGVVNETTVISTSDYKLDIGNIAEISLTAYSDADFASCRYDRISLGDHIVFCGNVPVSWQTAKQRSVTLSSMEAEFPSICETETELMWLKNVLEECRSTNMLLGDIP</sequence>
<organism evidence="2 3">
    <name type="scientific">Araneus ventricosus</name>
    <name type="common">Orbweaver spider</name>
    <name type="synonym">Epeira ventricosa</name>
    <dbReference type="NCBI Taxonomy" id="182803"/>
    <lineage>
        <taxon>Eukaryota</taxon>
        <taxon>Metazoa</taxon>
        <taxon>Ecdysozoa</taxon>
        <taxon>Arthropoda</taxon>
        <taxon>Chelicerata</taxon>
        <taxon>Arachnida</taxon>
        <taxon>Araneae</taxon>
        <taxon>Araneomorphae</taxon>
        <taxon>Entelegynae</taxon>
        <taxon>Araneoidea</taxon>
        <taxon>Araneidae</taxon>
        <taxon>Araneus</taxon>
    </lineage>
</organism>
<evidence type="ECO:0000313" key="3">
    <source>
        <dbReference type="Proteomes" id="UP000499080"/>
    </source>
</evidence>
<name>A0A4Y2NM61_ARAVE</name>
<protein>
    <submittedName>
        <fullName evidence="2">Uncharacterized protein</fullName>
    </submittedName>
</protein>
<accession>A0A4Y2NM61</accession>
<keyword evidence="3" id="KW-1185">Reference proteome</keyword>
<dbReference type="OrthoDB" id="7969581at2759"/>